<evidence type="ECO:0000256" key="1">
    <source>
        <dbReference type="SAM" id="SignalP"/>
    </source>
</evidence>
<keyword evidence="1" id="KW-0732">Signal</keyword>
<reference evidence="2" key="1">
    <citation type="journal article" date="2020" name="mSystems">
        <title>Genome- and Community-Level Interaction Insights into Carbon Utilization and Element Cycling Functions of Hydrothermarchaeota in Hydrothermal Sediment.</title>
        <authorList>
            <person name="Zhou Z."/>
            <person name="Liu Y."/>
            <person name="Xu W."/>
            <person name="Pan J."/>
            <person name="Luo Z.H."/>
            <person name="Li M."/>
        </authorList>
    </citation>
    <scope>NUCLEOTIDE SEQUENCE [LARGE SCALE GENOMIC DNA]</scope>
    <source>
        <strain evidence="2">SpSt-339</strain>
    </source>
</reference>
<dbReference type="EMBL" id="DSOK01000206">
    <property type="protein sequence ID" value="HEN15237.1"/>
    <property type="molecule type" value="Genomic_DNA"/>
</dbReference>
<sequence length="453" mass="48573">MPGHGRLAALLVVVSASAAFAEKVPLEEPVDDARVFGVGLRLDVHGQVQTRGEDNKALALPMTASAAISYRERRLLGLGSQAETLRAVREYEQAQVDIEVSEEKTGVQLPDSLKLAVVQGRNAGGEIYSLGGALTAQELELLSPPCDSLSLTTLLPISPVEPGDTWTPAIWVGQYLARLEATTKSEVTCKFERLDGDVAKISFQATVSGAVQGTLSEVTIKGTLDFNLKDRCITAADVQQTEKRAIGAVSAGLDVTARTRLLRKPAQVPGRVADAAVVQAASQEPAATALALRFESPWNISLMHARNWHLFQQTEQVAIFRLLDEGLFVAQANLSPIPSAEPGGHTSETVFLNDIRQSLGERLKVLGAGEVIPTGDRRYLYRVVAEGAIGERQLTWIYYLCADPTGRQASLLVAVDSALREKLGDRDKEFALSLRFGAAKAAAVLPGAKPPPK</sequence>
<gene>
    <name evidence="2" type="ORF">ENQ76_07195</name>
</gene>
<dbReference type="AlphaFoldDB" id="A0A7C2PGU6"/>
<organism evidence="2">
    <name type="scientific">Schlesneria paludicola</name>
    <dbReference type="NCBI Taxonomy" id="360056"/>
    <lineage>
        <taxon>Bacteria</taxon>
        <taxon>Pseudomonadati</taxon>
        <taxon>Planctomycetota</taxon>
        <taxon>Planctomycetia</taxon>
        <taxon>Planctomycetales</taxon>
        <taxon>Planctomycetaceae</taxon>
        <taxon>Schlesneria</taxon>
    </lineage>
</organism>
<evidence type="ECO:0000313" key="2">
    <source>
        <dbReference type="EMBL" id="HEN15237.1"/>
    </source>
</evidence>
<feature type="signal peptide" evidence="1">
    <location>
        <begin position="1"/>
        <end position="21"/>
    </location>
</feature>
<comment type="caution">
    <text evidence="2">The sequence shown here is derived from an EMBL/GenBank/DDBJ whole genome shotgun (WGS) entry which is preliminary data.</text>
</comment>
<proteinExistence type="predicted"/>
<protein>
    <submittedName>
        <fullName evidence="2">Uncharacterized protein</fullName>
    </submittedName>
</protein>
<feature type="chain" id="PRO_5028393787" evidence="1">
    <location>
        <begin position="22"/>
        <end position="453"/>
    </location>
</feature>
<name>A0A7C2PGU6_9PLAN</name>
<accession>A0A7C2PGU6</accession>